<dbReference type="Proteomes" id="UP001302126">
    <property type="component" value="Unassembled WGS sequence"/>
</dbReference>
<feature type="compositionally biased region" description="Basic and acidic residues" evidence="5">
    <location>
        <begin position="413"/>
        <end position="427"/>
    </location>
</feature>
<keyword evidence="3 6" id="KW-1133">Transmembrane helix</keyword>
<dbReference type="Pfam" id="PF00083">
    <property type="entry name" value="Sugar_tr"/>
    <property type="match status" value="1"/>
</dbReference>
<evidence type="ECO:0000256" key="5">
    <source>
        <dbReference type="SAM" id="MobiDB-lite"/>
    </source>
</evidence>
<comment type="subcellular location">
    <subcellularLocation>
        <location evidence="1">Membrane</location>
        <topology evidence="1">Multi-pass membrane protein</topology>
    </subcellularLocation>
</comment>
<feature type="transmembrane region" description="Helical" evidence="6">
    <location>
        <begin position="214"/>
        <end position="232"/>
    </location>
</feature>
<evidence type="ECO:0000256" key="3">
    <source>
        <dbReference type="ARBA" id="ARBA00022989"/>
    </source>
</evidence>
<keyword evidence="2 6" id="KW-0812">Transmembrane</keyword>
<evidence type="ECO:0000256" key="2">
    <source>
        <dbReference type="ARBA" id="ARBA00022692"/>
    </source>
</evidence>
<evidence type="ECO:0000256" key="6">
    <source>
        <dbReference type="SAM" id="Phobius"/>
    </source>
</evidence>
<keyword evidence="9" id="KW-1185">Reference proteome</keyword>
<name>A0AAN6WMQ0_9PEZI</name>
<accession>A0AAN6WMQ0</accession>
<dbReference type="PANTHER" id="PTHR23508:SF10">
    <property type="entry name" value="CARBOXYLIC ACID TRANSPORTER PROTEIN HOMOLOG"/>
    <property type="match status" value="1"/>
</dbReference>
<proteinExistence type="predicted"/>
<feature type="domain" description="Major facilitator superfamily (MFS) profile" evidence="7">
    <location>
        <begin position="42"/>
        <end position="444"/>
    </location>
</feature>
<sequence>MGDRDRIAPRHGISASRYLATRFDSLKPPLRSVTNPFRLLRMLNRTQWAFFLVAFLPGSVNRNLHYMGRVRFFTVSLTVSELAASFDKTKTDITWGITLMLMFRSIGSVLFGIALDRYGRKWPFIVNNILFIALESGTGFCNSYGQFLACRALFDVAMGGLYSNAVATALEDLPEEARGLMSGLLQQGCAFGYLLATAFARAFVGTTPHDRRPLFWFGVFPPVLIIIFRLMLPETKSYQQQKEQHALTDTNGGSVSKNFLREGKEVIKHHWLLLVYLVSYGWIQLHPTMLEVQFEFSRNQITVIQVLANLDGGSVLSPNAFRTFIVGTSYQLGNLVSSASSTIESIIGEQFPLLSQGTVSRFEFGKVICIFTSCSYVYVFGPEHLGRKFETVEEDSSVGSIMYDDGESVITGRNREKAIATPRDEAHQAPNRLSAKKDAEKAIA</sequence>
<feature type="transmembrane region" description="Helical" evidence="6">
    <location>
        <begin position="93"/>
        <end position="115"/>
    </location>
</feature>
<dbReference type="InterPro" id="IPR005828">
    <property type="entry name" value="MFS_sugar_transport-like"/>
</dbReference>
<dbReference type="AlphaFoldDB" id="A0AAN6WMQ0"/>
<dbReference type="GO" id="GO:0005886">
    <property type="term" value="C:plasma membrane"/>
    <property type="evidence" value="ECO:0007669"/>
    <property type="project" value="TreeGrafter"/>
</dbReference>
<feature type="compositionally biased region" description="Basic and acidic residues" evidence="5">
    <location>
        <begin position="435"/>
        <end position="444"/>
    </location>
</feature>
<dbReference type="InterPro" id="IPR036259">
    <property type="entry name" value="MFS_trans_sf"/>
</dbReference>
<keyword evidence="8" id="KW-0813">Transport</keyword>
<dbReference type="InterPro" id="IPR020846">
    <property type="entry name" value="MFS_dom"/>
</dbReference>
<comment type="caution">
    <text evidence="8">The sequence shown here is derived from an EMBL/GenBank/DDBJ whole genome shotgun (WGS) entry which is preliminary data.</text>
</comment>
<evidence type="ECO:0000259" key="7">
    <source>
        <dbReference type="PROSITE" id="PS50850"/>
    </source>
</evidence>
<feature type="region of interest" description="Disordered" evidence="5">
    <location>
        <begin position="413"/>
        <end position="444"/>
    </location>
</feature>
<evidence type="ECO:0000256" key="4">
    <source>
        <dbReference type="ARBA" id="ARBA00023136"/>
    </source>
</evidence>
<reference evidence="8" key="1">
    <citation type="journal article" date="2023" name="Mol. Phylogenet. Evol.">
        <title>Genome-scale phylogeny and comparative genomics of the fungal order Sordariales.</title>
        <authorList>
            <person name="Hensen N."/>
            <person name="Bonometti L."/>
            <person name="Westerberg I."/>
            <person name="Brannstrom I.O."/>
            <person name="Guillou S."/>
            <person name="Cros-Aarteil S."/>
            <person name="Calhoun S."/>
            <person name="Haridas S."/>
            <person name="Kuo A."/>
            <person name="Mondo S."/>
            <person name="Pangilinan J."/>
            <person name="Riley R."/>
            <person name="LaButti K."/>
            <person name="Andreopoulos B."/>
            <person name="Lipzen A."/>
            <person name="Chen C."/>
            <person name="Yan M."/>
            <person name="Daum C."/>
            <person name="Ng V."/>
            <person name="Clum A."/>
            <person name="Steindorff A."/>
            <person name="Ohm R.A."/>
            <person name="Martin F."/>
            <person name="Silar P."/>
            <person name="Natvig D.O."/>
            <person name="Lalanne C."/>
            <person name="Gautier V."/>
            <person name="Ament-Velasquez S.L."/>
            <person name="Kruys A."/>
            <person name="Hutchinson M.I."/>
            <person name="Powell A.J."/>
            <person name="Barry K."/>
            <person name="Miller A.N."/>
            <person name="Grigoriev I.V."/>
            <person name="Debuchy R."/>
            <person name="Gladieux P."/>
            <person name="Hiltunen Thoren M."/>
            <person name="Johannesson H."/>
        </authorList>
    </citation>
    <scope>NUCLEOTIDE SEQUENCE</scope>
    <source>
        <strain evidence="8">PSN309</strain>
    </source>
</reference>
<dbReference type="PROSITE" id="PS50850">
    <property type="entry name" value="MFS"/>
    <property type="match status" value="1"/>
</dbReference>
<keyword evidence="4 6" id="KW-0472">Membrane</keyword>
<evidence type="ECO:0000313" key="8">
    <source>
        <dbReference type="EMBL" id="KAK4184679.1"/>
    </source>
</evidence>
<dbReference type="GO" id="GO:0015355">
    <property type="term" value="F:secondary active monocarboxylate transmembrane transporter activity"/>
    <property type="evidence" value="ECO:0007669"/>
    <property type="project" value="TreeGrafter"/>
</dbReference>
<protein>
    <submittedName>
        <fullName evidence="8">Sugar transporter family protein</fullName>
    </submittedName>
</protein>
<reference evidence="8" key="2">
    <citation type="submission" date="2023-05" db="EMBL/GenBank/DDBJ databases">
        <authorList>
            <consortium name="Lawrence Berkeley National Laboratory"/>
            <person name="Steindorff A."/>
            <person name="Hensen N."/>
            <person name="Bonometti L."/>
            <person name="Westerberg I."/>
            <person name="Brannstrom I.O."/>
            <person name="Guillou S."/>
            <person name="Cros-Aarteil S."/>
            <person name="Calhoun S."/>
            <person name="Haridas S."/>
            <person name="Kuo A."/>
            <person name="Mondo S."/>
            <person name="Pangilinan J."/>
            <person name="Riley R."/>
            <person name="Labutti K."/>
            <person name="Andreopoulos B."/>
            <person name="Lipzen A."/>
            <person name="Chen C."/>
            <person name="Yanf M."/>
            <person name="Daum C."/>
            <person name="Ng V."/>
            <person name="Clum A."/>
            <person name="Ohm R."/>
            <person name="Martin F."/>
            <person name="Silar P."/>
            <person name="Natvig D."/>
            <person name="Lalanne C."/>
            <person name="Gautier V."/>
            <person name="Ament-Velasquez S.L."/>
            <person name="Kruys A."/>
            <person name="Hutchinson M.I."/>
            <person name="Powell A.J."/>
            <person name="Barry K."/>
            <person name="Miller A.N."/>
            <person name="Grigoriev I.V."/>
            <person name="Debuchy R."/>
            <person name="Gladieux P."/>
            <person name="Thoren M.H."/>
            <person name="Johannesson H."/>
        </authorList>
    </citation>
    <scope>NUCLEOTIDE SEQUENCE</scope>
    <source>
        <strain evidence="8">PSN309</strain>
    </source>
</reference>
<dbReference type="GO" id="GO:0035879">
    <property type="term" value="P:plasma membrane lactate transport"/>
    <property type="evidence" value="ECO:0007669"/>
    <property type="project" value="TreeGrafter"/>
</dbReference>
<dbReference type="SUPFAM" id="SSF103473">
    <property type="entry name" value="MFS general substrate transporter"/>
    <property type="match status" value="1"/>
</dbReference>
<evidence type="ECO:0000256" key="1">
    <source>
        <dbReference type="ARBA" id="ARBA00004141"/>
    </source>
</evidence>
<dbReference type="Gene3D" id="1.20.1250.20">
    <property type="entry name" value="MFS general substrate transporter like domains"/>
    <property type="match status" value="1"/>
</dbReference>
<evidence type="ECO:0000313" key="9">
    <source>
        <dbReference type="Proteomes" id="UP001302126"/>
    </source>
</evidence>
<feature type="transmembrane region" description="Helical" evidence="6">
    <location>
        <begin position="184"/>
        <end position="202"/>
    </location>
</feature>
<gene>
    <name evidence="8" type="ORF">QBC35DRAFT_525379</name>
</gene>
<dbReference type="EMBL" id="MU864478">
    <property type="protein sequence ID" value="KAK4184679.1"/>
    <property type="molecule type" value="Genomic_DNA"/>
</dbReference>
<organism evidence="8 9">
    <name type="scientific">Podospora australis</name>
    <dbReference type="NCBI Taxonomy" id="1536484"/>
    <lineage>
        <taxon>Eukaryota</taxon>
        <taxon>Fungi</taxon>
        <taxon>Dikarya</taxon>
        <taxon>Ascomycota</taxon>
        <taxon>Pezizomycotina</taxon>
        <taxon>Sordariomycetes</taxon>
        <taxon>Sordariomycetidae</taxon>
        <taxon>Sordariales</taxon>
        <taxon>Podosporaceae</taxon>
        <taxon>Podospora</taxon>
    </lineage>
</organism>
<keyword evidence="8" id="KW-0762">Sugar transport</keyword>
<feature type="transmembrane region" description="Helical" evidence="6">
    <location>
        <begin position="48"/>
        <end position="67"/>
    </location>
</feature>
<dbReference type="PANTHER" id="PTHR23508">
    <property type="entry name" value="CARBOXYLIC ACID TRANSPORTER PROTEIN HOMOLOG"/>
    <property type="match status" value="1"/>
</dbReference>